<evidence type="ECO:0000256" key="4">
    <source>
        <dbReference type="ARBA" id="ARBA00022723"/>
    </source>
</evidence>
<accession>A0ABS3KVH9</accession>
<organism evidence="7 8">
    <name type="scientific">Roseomonas haemaphysalidis</name>
    <dbReference type="NCBI Taxonomy" id="2768162"/>
    <lineage>
        <taxon>Bacteria</taxon>
        <taxon>Pseudomonadati</taxon>
        <taxon>Pseudomonadota</taxon>
        <taxon>Alphaproteobacteria</taxon>
        <taxon>Acetobacterales</taxon>
        <taxon>Roseomonadaceae</taxon>
        <taxon>Roseomonas</taxon>
    </lineage>
</organism>
<keyword evidence="8" id="KW-1185">Reference proteome</keyword>
<evidence type="ECO:0000256" key="2">
    <source>
        <dbReference type="ARBA" id="ARBA00006153"/>
    </source>
</evidence>
<keyword evidence="6" id="KW-0464">Manganese</keyword>
<dbReference type="InterPro" id="IPR036264">
    <property type="entry name" value="Bact_exopeptidase_dim_dom"/>
</dbReference>
<protein>
    <submittedName>
        <fullName evidence="7">Hydantoinase/carbamoylase family amidase</fullName>
        <ecNumber evidence="7">3.5.-.-</ecNumber>
    </submittedName>
</protein>
<dbReference type="Gene3D" id="3.30.70.360">
    <property type="match status" value="1"/>
</dbReference>
<comment type="caution">
    <text evidence="7">The sequence shown here is derived from an EMBL/GenBank/DDBJ whole genome shotgun (WGS) entry which is preliminary data.</text>
</comment>
<dbReference type="SUPFAM" id="SSF55031">
    <property type="entry name" value="Bacterial exopeptidase dimerisation domain"/>
    <property type="match status" value="1"/>
</dbReference>
<reference evidence="7 8" key="1">
    <citation type="submission" date="2020-09" db="EMBL/GenBank/DDBJ databases">
        <title>Roseomonas.</title>
        <authorList>
            <person name="Zhu W."/>
        </authorList>
    </citation>
    <scope>NUCLEOTIDE SEQUENCE [LARGE SCALE GENOMIC DNA]</scope>
    <source>
        <strain evidence="7 8">573</strain>
    </source>
</reference>
<dbReference type="PANTHER" id="PTHR32494">
    <property type="entry name" value="ALLANTOATE DEIMINASE-RELATED"/>
    <property type="match status" value="1"/>
</dbReference>
<evidence type="ECO:0000313" key="7">
    <source>
        <dbReference type="EMBL" id="MBO1081489.1"/>
    </source>
</evidence>
<dbReference type="EMBL" id="JACTNG010000015">
    <property type="protein sequence ID" value="MBO1081489.1"/>
    <property type="molecule type" value="Genomic_DNA"/>
</dbReference>
<dbReference type="Gene3D" id="3.40.630.10">
    <property type="entry name" value="Zn peptidases"/>
    <property type="match status" value="1"/>
</dbReference>
<dbReference type="NCBIfam" id="TIGR01879">
    <property type="entry name" value="hydantase"/>
    <property type="match status" value="1"/>
</dbReference>
<evidence type="ECO:0000256" key="5">
    <source>
        <dbReference type="ARBA" id="ARBA00022801"/>
    </source>
</evidence>
<evidence type="ECO:0000313" key="8">
    <source>
        <dbReference type="Proteomes" id="UP001518989"/>
    </source>
</evidence>
<dbReference type="PANTHER" id="PTHR32494:SF19">
    <property type="entry name" value="ALLANTOATE DEIMINASE-RELATED"/>
    <property type="match status" value="1"/>
</dbReference>
<comment type="subunit">
    <text evidence="3">Homodimer.</text>
</comment>
<sequence>MAGPWSVSEPRRANLTPDVDLASRMFDELRANSTDGLGVTRDAYGPGERMAHALARREAEALGLEVKADPVGNLYMTLPGNDRAAPQVLLGSHLDSVKEGGNFDGAAGVLAGLAAVAGLKRAGFRPARDITVIATRAEEAGAWFPTSYPGSRGALGMLKAAELQVKRQDTGRSLADHMREEGFDPGFAERGETVLTPANTAAFLELHIEQGPVLDAEQVPVAVVTGIPGSRRLRQGRVVGEYNHSGGTPRRFRRDAAIALAEFALGLDEEWARLEAHGHRLVCTFCTMATTAEAGFTKIAGEATFMLDVRAVNPASVDAVFARLAELVPEIEARRGVRFELGPETGSLASPMDAGVRAGLARAAAAAGVGCIEMASGGGHDAAAFAAAGIPSGMLFVRNQNGSHNPHEAMRMEDFSAACAVVTQWLTEAAG</sequence>
<evidence type="ECO:0000256" key="6">
    <source>
        <dbReference type="ARBA" id="ARBA00023211"/>
    </source>
</evidence>
<dbReference type="EC" id="3.5.-.-" evidence="7"/>
<keyword evidence="4" id="KW-0479">Metal-binding</keyword>
<comment type="similarity">
    <text evidence="2">Belongs to the peptidase M20 family.</text>
</comment>
<comment type="cofactor">
    <cofactor evidence="1">
        <name>Mn(2+)</name>
        <dbReference type="ChEBI" id="CHEBI:29035"/>
    </cofactor>
</comment>
<evidence type="ECO:0000256" key="1">
    <source>
        <dbReference type="ARBA" id="ARBA00001936"/>
    </source>
</evidence>
<proteinExistence type="inferred from homology"/>
<dbReference type="InterPro" id="IPR002933">
    <property type="entry name" value="Peptidase_M20"/>
</dbReference>
<dbReference type="GO" id="GO:0016787">
    <property type="term" value="F:hydrolase activity"/>
    <property type="evidence" value="ECO:0007669"/>
    <property type="project" value="UniProtKB-KW"/>
</dbReference>
<dbReference type="InterPro" id="IPR010158">
    <property type="entry name" value="Amidase_Cbmase"/>
</dbReference>
<dbReference type="SUPFAM" id="SSF53187">
    <property type="entry name" value="Zn-dependent exopeptidases"/>
    <property type="match status" value="1"/>
</dbReference>
<keyword evidence="5 7" id="KW-0378">Hydrolase</keyword>
<name>A0ABS3KVH9_9PROT</name>
<gene>
    <name evidence="7" type="ORF">IAI61_20845</name>
</gene>
<dbReference type="Pfam" id="PF01546">
    <property type="entry name" value="Peptidase_M20"/>
    <property type="match status" value="1"/>
</dbReference>
<evidence type="ECO:0000256" key="3">
    <source>
        <dbReference type="ARBA" id="ARBA00011738"/>
    </source>
</evidence>
<dbReference type="PIRSF" id="PIRSF001235">
    <property type="entry name" value="Amidase_carbamoylase"/>
    <property type="match status" value="1"/>
</dbReference>
<dbReference type="Proteomes" id="UP001518989">
    <property type="component" value="Unassembled WGS sequence"/>
</dbReference>